<name>A0A409WDZ0_9AGAR</name>
<keyword evidence="3" id="KW-1185">Reference proteome</keyword>
<comment type="caution">
    <text evidence="2">The sequence shown here is derived from an EMBL/GenBank/DDBJ whole genome shotgun (WGS) entry which is preliminary data.</text>
</comment>
<gene>
    <name evidence="2" type="ORF">CVT26_004466</name>
</gene>
<dbReference type="Gene3D" id="3.80.10.10">
    <property type="entry name" value="Ribonuclease Inhibitor"/>
    <property type="match status" value="1"/>
</dbReference>
<sequence>MSTILQSNQMPPQAPAGELCSELLLAIFSLTANMHDVSEGRIPAVDTLRRISQVCSQWRAFMLDSPQLWRRVINLSRLANSPEWLKEVIRRTNGFSLFVKVHHLQHGSSTRGDRFARSQLERYWSKVEYLDLNTNSTRLERTDDAASWCHLLTRPSNLRQLRFNSPVNAQDLFPAMLPGLFPNLETIDLSESPKSFIGNVGRNSEWNLPSVDFPSLKRIKVQMYWPMSIPTVLEILQNVTPKRGCVLHFLVSLSHDFQVDVDPQLFTNVLPKYLQCASPTICLPSYNKAVVTLTQRVIDLQIQASDQGSSRDDDFRFNIDCEMFNLDDIIPTVVSCFRSFQFDRVEKLSLVVHILQPESAIGALQDIDRVFPSITHLKVDGSTLDNIRIFQDSVDYVVFSMLRTITALRCTAQSIKMLLESRTAKGASVDSVAFSIRPDQMADIAVLHGFSGLTLNLLTAEDQVGLVVKVAWCVSMSNVDPSFIHSNSSQIWWQEPLIHFSQQLWI</sequence>
<dbReference type="AlphaFoldDB" id="A0A409WDZ0"/>
<feature type="domain" description="F-box" evidence="1">
    <location>
        <begin position="21"/>
        <end position="72"/>
    </location>
</feature>
<protein>
    <recommendedName>
        <fullName evidence="1">F-box domain-containing protein</fullName>
    </recommendedName>
</protein>
<dbReference type="InterPro" id="IPR032675">
    <property type="entry name" value="LRR_dom_sf"/>
</dbReference>
<dbReference type="Proteomes" id="UP000284706">
    <property type="component" value="Unassembled WGS sequence"/>
</dbReference>
<dbReference type="InParanoid" id="A0A409WDZ0"/>
<proteinExistence type="predicted"/>
<dbReference type="InterPro" id="IPR001810">
    <property type="entry name" value="F-box_dom"/>
</dbReference>
<dbReference type="EMBL" id="NHYE01005125">
    <property type="protein sequence ID" value="PPQ76745.1"/>
    <property type="molecule type" value="Genomic_DNA"/>
</dbReference>
<dbReference type="Pfam" id="PF12937">
    <property type="entry name" value="F-box-like"/>
    <property type="match status" value="1"/>
</dbReference>
<reference evidence="2 3" key="1">
    <citation type="journal article" date="2018" name="Evol. Lett.">
        <title>Horizontal gene cluster transfer increased hallucinogenic mushroom diversity.</title>
        <authorList>
            <person name="Reynolds H.T."/>
            <person name="Vijayakumar V."/>
            <person name="Gluck-Thaler E."/>
            <person name="Korotkin H.B."/>
            <person name="Matheny P.B."/>
            <person name="Slot J.C."/>
        </authorList>
    </citation>
    <scope>NUCLEOTIDE SEQUENCE [LARGE SCALE GENOMIC DNA]</scope>
    <source>
        <strain evidence="2 3">SRW20</strain>
    </source>
</reference>
<organism evidence="2 3">
    <name type="scientific">Gymnopilus dilepis</name>
    <dbReference type="NCBI Taxonomy" id="231916"/>
    <lineage>
        <taxon>Eukaryota</taxon>
        <taxon>Fungi</taxon>
        <taxon>Dikarya</taxon>
        <taxon>Basidiomycota</taxon>
        <taxon>Agaricomycotina</taxon>
        <taxon>Agaricomycetes</taxon>
        <taxon>Agaricomycetidae</taxon>
        <taxon>Agaricales</taxon>
        <taxon>Agaricineae</taxon>
        <taxon>Hymenogastraceae</taxon>
        <taxon>Gymnopilus</taxon>
    </lineage>
</organism>
<dbReference type="InterPro" id="IPR036047">
    <property type="entry name" value="F-box-like_dom_sf"/>
</dbReference>
<evidence type="ECO:0000313" key="3">
    <source>
        <dbReference type="Proteomes" id="UP000284706"/>
    </source>
</evidence>
<accession>A0A409WDZ0</accession>
<evidence type="ECO:0000259" key="1">
    <source>
        <dbReference type="Pfam" id="PF12937"/>
    </source>
</evidence>
<evidence type="ECO:0000313" key="2">
    <source>
        <dbReference type="EMBL" id="PPQ76745.1"/>
    </source>
</evidence>
<dbReference type="SUPFAM" id="SSF81383">
    <property type="entry name" value="F-box domain"/>
    <property type="match status" value="1"/>
</dbReference>